<dbReference type="InterPro" id="IPR011712">
    <property type="entry name" value="Sig_transdc_His_kin_sub3_dim/P"/>
</dbReference>
<evidence type="ECO:0000313" key="10">
    <source>
        <dbReference type="Proteomes" id="UP000037558"/>
    </source>
</evidence>
<keyword evidence="7" id="KW-0902">Two-component regulatory system</keyword>
<organism evidence="9 10">
    <name type="scientific">Priestia koreensis</name>
    <dbReference type="NCBI Taxonomy" id="284581"/>
    <lineage>
        <taxon>Bacteria</taxon>
        <taxon>Bacillati</taxon>
        <taxon>Bacillota</taxon>
        <taxon>Bacilli</taxon>
        <taxon>Bacillales</taxon>
        <taxon>Bacillaceae</taxon>
        <taxon>Priestia</taxon>
    </lineage>
</organism>
<dbReference type="InterPro" id="IPR050482">
    <property type="entry name" value="Sensor_HK_TwoCompSys"/>
</dbReference>
<keyword evidence="3" id="KW-0808">Transferase</keyword>
<dbReference type="PANTHER" id="PTHR24421:SF40">
    <property type="entry name" value="SENSOR HISTIDINE KINASE YHCY"/>
    <property type="match status" value="1"/>
</dbReference>
<dbReference type="RefSeq" id="WP_053400685.1">
    <property type="nucleotide sequence ID" value="NZ_JAUKEN010000002.1"/>
</dbReference>
<dbReference type="GO" id="GO:0016020">
    <property type="term" value="C:membrane"/>
    <property type="evidence" value="ECO:0007669"/>
    <property type="project" value="InterPro"/>
</dbReference>
<protein>
    <recommendedName>
        <fullName evidence="2">histidine kinase</fullName>
        <ecNumber evidence="2">2.7.13.3</ecNumber>
    </recommendedName>
</protein>
<dbReference type="SMART" id="SM00387">
    <property type="entry name" value="HATPase_c"/>
    <property type="match status" value="1"/>
</dbReference>
<dbReference type="EMBL" id="LILC01000010">
    <property type="protein sequence ID" value="KOO47099.1"/>
    <property type="molecule type" value="Genomic_DNA"/>
</dbReference>
<dbReference type="Gene3D" id="3.30.565.10">
    <property type="entry name" value="Histidine kinase-like ATPase, C-terminal domain"/>
    <property type="match status" value="1"/>
</dbReference>
<dbReference type="InterPro" id="IPR003594">
    <property type="entry name" value="HATPase_dom"/>
</dbReference>
<dbReference type="PANTHER" id="PTHR24421">
    <property type="entry name" value="NITRATE/NITRITE SENSOR PROTEIN NARX-RELATED"/>
    <property type="match status" value="1"/>
</dbReference>
<dbReference type="Pfam" id="PF07730">
    <property type="entry name" value="HisKA_3"/>
    <property type="match status" value="1"/>
</dbReference>
<dbReference type="STRING" id="284581.AMD01_07005"/>
<keyword evidence="6" id="KW-0067">ATP-binding</keyword>
<reference evidence="10" key="1">
    <citation type="submission" date="2015-08" db="EMBL/GenBank/DDBJ databases">
        <title>Fjat-14210 dsm16467.</title>
        <authorList>
            <person name="Liu B."/>
            <person name="Wang J."/>
            <person name="Zhu Y."/>
            <person name="Liu G."/>
            <person name="Chen Q."/>
            <person name="Chen Z."/>
            <person name="Lan J."/>
            <person name="Che J."/>
            <person name="Ge C."/>
            <person name="Shi H."/>
            <person name="Pan Z."/>
            <person name="Liu X."/>
        </authorList>
    </citation>
    <scope>NUCLEOTIDE SEQUENCE [LARGE SCALE GENOMIC DNA]</scope>
    <source>
        <strain evidence="10">DSM 16467</strain>
    </source>
</reference>
<dbReference type="AlphaFoldDB" id="A0A0M0L7U5"/>
<dbReference type="SUPFAM" id="SSF55874">
    <property type="entry name" value="ATPase domain of HSP90 chaperone/DNA topoisomerase II/histidine kinase"/>
    <property type="match status" value="1"/>
</dbReference>
<dbReference type="InterPro" id="IPR029016">
    <property type="entry name" value="GAF-like_dom_sf"/>
</dbReference>
<feature type="domain" description="Histidine kinase" evidence="8">
    <location>
        <begin position="187"/>
        <end position="375"/>
    </location>
</feature>
<name>A0A0M0L7U5_9BACI</name>
<dbReference type="InterPro" id="IPR003018">
    <property type="entry name" value="GAF"/>
</dbReference>
<dbReference type="InterPro" id="IPR005467">
    <property type="entry name" value="His_kinase_dom"/>
</dbReference>
<dbReference type="Pfam" id="PF02518">
    <property type="entry name" value="HATPase_c"/>
    <property type="match status" value="1"/>
</dbReference>
<dbReference type="SUPFAM" id="SSF55781">
    <property type="entry name" value="GAF domain-like"/>
    <property type="match status" value="1"/>
</dbReference>
<evidence type="ECO:0000256" key="2">
    <source>
        <dbReference type="ARBA" id="ARBA00012438"/>
    </source>
</evidence>
<dbReference type="PATRIC" id="fig|284581.3.peg.1282"/>
<dbReference type="OrthoDB" id="9795828at2"/>
<accession>A0A0M0L7U5</accession>
<dbReference type="Gene3D" id="1.20.5.1930">
    <property type="match status" value="1"/>
</dbReference>
<sequence>MTNDELKVHELRTLKAIAETLNSANDIHTMLNDVLKEVLSLTKLEAGWIYLIDEKGNYSLAADYKLPEALCIESKKPMCEGGCWCLDRYNDGRLKRAANIIECKRLEDAVEFEWGDTRDITHHATVPLLAGDERFGLLNVASPHKNRFVEKELALLEGIAYQIGTALKRIALTQKEQESALLAERNRLAKDLHDSVNQLLFSISLTAGGTKEMTEDVQVKEMLDYIQGLSKEALSEMRSLIWQLRPQGLEEGVGTALANYGKVLGLTVQVDVKGVLQLSFSTEEALWRIGQEALNNCSKHSETEEIAIVITGNPSYVSLEIHDDGKGFQYNEDQPRLTFGLTSMKERAESLNGTFQVTSAANQGTTIYIQIPLKREGM</sequence>
<keyword evidence="4" id="KW-0547">Nucleotide-binding</keyword>
<evidence type="ECO:0000256" key="5">
    <source>
        <dbReference type="ARBA" id="ARBA00022777"/>
    </source>
</evidence>
<comment type="catalytic activity">
    <reaction evidence="1">
        <text>ATP + protein L-histidine = ADP + protein N-phospho-L-histidine.</text>
        <dbReference type="EC" id="2.7.13.3"/>
    </reaction>
</comment>
<gene>
    <name evidence="9" type="ORF">AMD01_07005</name>
</gene>
<evidence type="ECO:0000256" key="1">
    <source>
        <dbReference type="ARBA" id="ARBA00000085"/>
    </source>
</evidence>
<dbReference type="EC" id="2.7.13.3" evidence="2"/>
<evidence type="ECO:0000256" key="6">
    <source>
        <dbReference type="ARBA" id="ARBA00022840"/>
    </source>
</evidence>
<dbReference type="Proteomes" id="UP000037558">
    <property type="component" value="Unassembled WGS sequence"/>
</dbReference>
<dbReference type="GO" id="GO:0000155">
    <property type="term" value="F:phosphorelay sensor kinase activity"/>
    <property type="evidence" value="ECO:0007669"/>
    <property type="project" value="InterPro"/>
</dbReference>
<evidence type="ECO:0000259" key="8">
    <source>
        <dbReference type="PROSITE" id="PS50109"/>
    </source>
</evidence>
<dbReference type="Gene3D" id="3.30.450.40">
    <property type="match status" value="1"/>
</dbReference>
<dbReference type="PROSITE" id="PS50109">
    <property type="entry name" value="HIS_KIN"/>
    <property type="match status" value="1"/>
</dbReference>
<dbReference type="SMART" id="SM00065">
    <property type="entry name" value="GAF"/>
    <property type="match status" value="1"/>
</dbReference>
<dbReference type="CDD" id="cd16917">
    <property type="entry name" value="HATPase_UhpB-NarQ-NarX-like"/>
    <property type="match status" value="1"/>
</dbReference>
<dbReference type="GO" id="GO:0046983">
    <property type="term" value="F:protein dimerization activity"/>
    <property type="evidence" value="ECO:0007669"/>
    <property type="project" value="InterPro"/>
</dbReference>
<evidence type="ECO:0000256" key="3">
    <source>
        <dbReference type="ARBA" id="ARBA00022679"/>
    </source>
</evidence>
<keyword evidence="5 9" id="KW-0418">Kinase</keyword>
<dbReference type="GO" id="GO:0005524">
    <property type="term" value="F:ATP binding"/>
    <property type="evidence" value="ECO:0007669"/>
    <property type="project" value="UniProtKB-KW"/>
</dbReference>
<dbReference type="Pfam" id="PF13185">
    <property type="entry name" value="GAF_2"/>
    <property type="match status" value="1"/>
</dbReference>
<evidence type="ECO:0000256" key="7">
    <source>
        <dbReference type="ARBA" id="ARBA00023012"/>
    </source>
</evidence>
<comment type="caution">
    <text evidence="9">The sequence shown here is derived from an EMBL/GenBank/DDBJ whole genome shotgun (WGS) entry which is preliminary data.</text>
</comment>
<keyword evidence="10" id="KW-1185">Reference proteome</keyword>
<evidence type="ECO:0000256" key="4">
    <source>
        <dbReference type="ARBA" id="ARBA00022741"/>
    </source>
</evidence>
<proteinExistence type="predicted"/>
<evidence type="ECO:0000313" key="9">
    <source>
        <dbReference type="EMBL" id="KOO47099.1"/>
    </source>
</evidence>
<dbReference type="InterPro" id="IPR036890">
    <property type="entry name" value="HATPase_C_sf"/>
</dbReference>